<dbReference type="InterPro" id="IPR014284">
    <property type="entry name" value="RNA_pol_sigma-70_dom"/>
</dbReference>
<name>A0AAU8CRZ2_9HYPH</name>
<keyword evidence="4 6" id="KW-0238">DNA-binding</keyword>
<evidence type="ECO:0000256" key="4">
    <source>
        <dbReference type="ARBA" id="ARBA00023125"/>
    </source>
</evidence>
<evidence type="ECO:0000313" key="9">
    <source>
        <dbReference type="EMBL" id="XCG48745.1"/>
    </source>
</evidence>
<keyword evidence="2 6" id="KW-0805">Transcription regulation</keyword>
<accession>A0AAU8CRZ2</accession>
<protein>
    <recommendedName>
        <fullName evidence="6">RNA polymerase sigma factor</fullName>
    </recommendedName>
</protein>
<feature type="domain" description="RNA polymerase sigma-70 region 2" evidence="7">
    <location>
        <begin position="27"/>
        <end position="90"/>
    </location>
</feature>
<dbReference type="InterPro" id="IPR013325">
    <property type="entry name" value="RNA_pol_sigma_r2"/>
</dbReference>
<evidence type="ECO:0000256" key="6">
    <source>
        <dbReference type="RuleBase" id="RU000716"/>
    </source>
</evidence>
<dbReference type="InterPro" id="IPR000838">
    <property type="entry name" value="RNA_pol_sigma70_ECF_CS"/>
</dbReference>
<dbReference type="AlphaFoldDB" id="A0AAU8CRZ2"/>
<evidence type="ECO:0000256" key="3">
    <source>
        <dbReference type="ARBA" id="ARBA00023082"/>
    </source>
</evidence>
<dbReference type="RefSeq" id="WP_353643725.1">
    <property type="nucleotide sequence ID" value="NZ_CP159253.1"/>
</dbReference>
<evidence type="ECO:0000256" key="1">
    <source>
        <dbReference type="ARBA" id="ARBA00010641"/>
    </source>
</evidence>
<dbReference type="SUPFAM" id="SSF88659">
    <property type="entry name" value="Sigma3 and sigma4 domains of RNA polymerase sigma factors"/>
    <property type="match status" value="1"/>
</dbReference>
<dbReference type="PANTHER" id="PTHR43133">
    <property type="entry name" value="RNA POLYMERASE ECF-TYPE SIGMA FACTO"/>
    <property type="match status" value="1"/>
</dbReference>
<reference evidence="9" key="1">
    <citation type="submission" date="2024-06" db="EMBL/GenBank/DDBJ databases">
        <title>Mesorhizobium karijinii sp. nov., a symbiont of the iconic Swainsona formosa from arid Australia.</title>
        <authorList>
            <person name="Hill Y.J."/>
            <person name="Watkin E.L.J."/>
            <person name="O'Hara G.W."/>
            <person name="Terpolilli J."/>
            <person name="Tye M.L."/>
            <person name="Kohlmeier M.G."/>
        </authorList>
    </citation>
    <scope>NUCLEOTIDE SEQUENCE</scope>
    <source>
        <strain evidence="9">WSM2240</strain>
    </source>
</reference>
<feature type="domain" description="RNA polymerase sigma factor 70 region 4 type 2" evidence="8">
    <location>
        <begin position="116"/>
        <end position="168"/>
    </location>
</feature>
<dbReference type="GO" id="GO:0016987">
    <property type="term" value="F:sigma factor activity"/>
    <property type="evidence" value="ECO:0007669"/>
    <property type="project" value="UniProtKB-KW"/>
</dbReference>
<dbReference type="CDD" id="cd06171">
    <property type="entry name" value="Sigma70_r4"/>
    <property type="match status" value="1"/>
</dbReference>
<evidence type="ECO:0000259" key="8">
    <source>
        <dbReference type="Pfam" id="PF08281"/>
    </source>
</evidence>
<keyword evidence="3 6" id="KW-0731">Sigma factor</keyword>
<dbReference type="PANTHER" id="PTHR43133:SF25">
    <property type="entry name" value="RNA POLYMERASE SIGMA FACTOR RFAY-RELATED"/>
    <property type="match status" value="1"/>
</dbReference>
<dbReference type="InterPro" id="IPR013324">
    <property type="entry name" value="RNA_pol_sigma_r3/r4-like"/>
</dbReference>
<dbReference type="GO" id="GO:0006352">
    <property type="term" value="P:DNA-templated transcription initiation"/>
    <property type="evidence" value="ECO:0007669"/>
    <property type="project" value="InterPro"/>
</dbReference>
<keyword evidence="5 6" id="KW-0804">Transcription</keyword>
<dbReference type="GO" id="GO:0003677">
    <property type="term" value="F:DNA binding"/>
    <property type="evidence" value="ECO:0007669"/>
    <property type="project" value="UniProtKB-KW"/>
</dbReference>
<dbReference type="Pfam" id="PF08281">
    <property type="entry name" value="Sigma70_r4_2"/>
    <property type="match status" value="1"/>
</dbReference>
<evidence type="ECO:0000259" key="7">
    <source>
        <dbReference type="Pfam" id="PF04542"/>
    </source>
</evidence>
<dbReference type="NCBIfam" id="TIGR02937">
    <property type="entry name" value="sigma70-ECF"/>
    <property type="match status" value="1"/>
</dbReference>
<organism evidence="9">
    <name type="scientific">Mesorhizobium sp. WSM2240</name>
    <dbReference type="NCBI Taxonomy" id="3228851"/>
    <lineage>
        <taxon>Bacteria</taxon>
        <taxon>Pseudomonadati</taxon>
        <taxon>Pseudomonadota</taxon>
        <taxon>Alphaproteobacteria</taxon>
        <taxon>Hyphomicrobiales</taxon>
        <taxon>Phyllobacteriaceae</taxon>
        <taxon>Mesorhizobium</taxon>
    </lineage>
</organism>
<dbReference type="Gene3D" id="1.10.1740.10">
    <property type="match status" value="1"/>
</dbReference>
<dbReference type="InterPro" id="IPR039425">
    <property type="entry name" value="RNA_pol_sigma-70-like"/>
</dbReference>
<dbReference type="Gene3D" id="1.10.10.10">
    <property type="entry name" value="Winged helix-like DNA-binding domain superfamily/Winged helix DNA-binding domain"/>
    <property type="match status" value="1"/>
</dbReference>
<sequence length="198" mass="21589">MSHTDIPTEATTQRDGRRADRGEVVTLIPALRAFARTFCSDANDADDLVQETLMKGIANISRFQSGTNMKSWLFTIMRNTFYTRIKMANREGPGLLDCASSRPATAASQEWSLRSQEMARAIEALPDDQRQVIVLIGVLGTSYDDAANICGCAIGTIKSRLSRARNRLLETLGETSPHDAVITPDVSAAAIRSDEAVV</sequence>
<comment type="similarity">
    <text evidence="1 6">Belongs to the sigma-70 factor family. ECF subfamily.</text>
</comment>
<dbReference type="PROSITE" id="PS01063">
    <property type="entry name" value="SIGMA70_ECF"/>
    <property type="match status" value="1"/>
</dbReference>
<dbReference type="Pfam" id="PF04542">
    <property type="entry name" value="Sigma70_r2"/>
    <property type="match status" value="1"/>
</dbReference>
<dbReference type="SUPFAM" id="SSF88946">
    <property type="entry name" value="Sigma2 domain of RNA polymerase sigma factors"/>
    <property type="match status" value="1"/>
</dbReference>
<gene>
    <name evidence="9" type="ORF">ABVK50_26620</name>
</gene>
<evidence type="ECO:0000256" key="5">
    <source>
        <dbReference type="ARBA" id="ARBA00023163"/>
    </source>
</evidence>
<dbReference type="InterPro" id="IPR036388">
    <property type="entry name" value="WH-like_DNA-bd_sf"/>
</dbReference>
<evidence type="ECO:0000256" key="2">
    <source>
        <dbReference type="ARBA" id="ARBA00023015"/>
    </source>
</evidence>
<dbReference type="InterPro" id="IPR007627">
    <property type="entry name" value="RNA_pol_sigma70_r2"/>
</dbReference>
<dbReference type="InterPro" id="IPR013249">
    <property type="entry name" value="RNA_pol_sigma70_r4_t2"/>
</dbReference>
<dbReference type="EMBL" id="CP159253">
    <property type="protein sequence ID" value="XCG48745.1"/>
    <property type="molecule type" value="Genomic_DNA"/>
</dbReference>
<proteinExistence type="inferred from homology"/>